<protein>
    <submittedName>
        <fullName evidence="2">NAD-dependent epimerase/dehydratase family protein</fullName>
    </submittedName>
</protein>
<gene>
    <name evidence="2" type="ORF">MO867_00025</name>
</gene>
<dbReference type="GO" id="GO:0005737">
    <property type="term" value="C:cytoplasm"/>
    <property type="evidence" value="ECO:0007669"/>
    <property type="project" value="TreeGrafter"/>
</dbReference>
<evidence type="ECO:0000259" key="1">
    <source>
        <dbReference type="Pfam" id="PF01370"/>
    </source>
</evidence>
<dbReference type="Proteomes" id="UP001139028">
    <property type="component" value="Unassembled WGS sequence"/>
</dbReference>
<dbReference type="InterPro" id="IPR051783">
    <property type="entry name" value="NAD(P)-dependent_oxidoreduct"/>
</dbReference>
<dbReference type="AlphaFoldDB" id="A0A9X2EJC2"/>
<evidence type="ECO:0000313" key="3">
    <source>
        <dbReference type="Proteomes" id="UP001139028"/>
    </source>
</evidence>
<dbReference type="SUPFAM" id="SSF51735">
    <property type="entry name" value="NAD(P)-binding Rossmann-fold domains"/>
    <property type="match status" value="1"/>
</dbReference>
<evidence type="ECO:0000313" key="2">
    <source>
        <dbReference type="EMBL" id="MCO1332710.1"/>
    </source>
</evidence>
<sequence length="329" mass="35808">MKHAFVTGGTGFLGANLVEQLIASEWQVTAMHRSSSNPHRLRSMGAELVEASLSDVDSLAAAVPDKVDVVFHMAANTNMWRGGNAQQWKDNVEGSANIAKVAREKSVGRMVVTSSISAYGYHQGVIAEDSPKLADDPRHHYLYTKKRAEIVVRAEIERGLDAVFLNPCGIVGKYDTGSWAQAFFLISRGQLPGVPLGSGSFCYAGSVARAHISASEHGRCGENYILAGADASFLEFFSTIAELLDQPVPKRTTPAFVIRVISEISDFVSRFNGREPVVTPEKAALATRRVIASCAKAERELGYDSTVELDAMLCECRDWLLQEKLLEVS</sequence>
<dbReference type="RefSeq" id="WP_252463881.1">
    <property type="nucleotide sequence ID" value="NZ_JALBWM010000001.1"/>
</dbReference>
<dbReference type="Pfam" id="PF01370">
    <property type="entry name" value="Epimerase"/>
    <property type="match status" value="1"/>
</dbReference>
<dbReference type="PANTHER" id="PTHR48079">
    <property type="entry name" value="PROTEIN YEEZ"/>
    <property type="match status" value="1"/>
</dbReference>
<accession>A0A9X2EJC2</accession>
<dbReference type="Gene3D" id="3.40.50.720">
    <property type="entry name" value="NAD(P)-binding Rossmann-like Domain"/>
    <property type="match status" value="1"/>
</dbReference>
<dbReference type="EMBL" id="JALBWM010000001">
    <property type="protein sequence ID" value="MCO1332710.1"/>
    <property type="molecule type" value="Genomic_DNA"/>
</dbReference>
<dbReference type="PANTHER" id="PTHR48079:SF6">
    <property type="entry name" value="NAD(P)-BINDING DOMAIN-CONTAINING PROTEIN-RELATED"/>
    <property type="match status" value="1"/>
</dbReference>
<dbReference type="InterPro" id="IPR036291">
    <property type="entry name" value="NAD(P)-bd_dom_sf"/>
</dbReference>
<feature type="domain" description="NAD-dependent epimerase/dehydratase" evidence="1">
    <location>
        <begin position="5"/>
        <end position="225"/>
    </location>
</feature>
<dbReference type="InterPro" id="IPR001509">
    <property type="entry name" value="Epimerase_deHydtase"/>
</dbReference>
<name>A0A9X2EJC2_9GAMM</name>
<proteinExistence type="predicted"/>
<organism evidence="2 3">
    <name type="scientific">Microbulbifer okhotskensis</name>
    <dbReference type="NCBI Taxonomy" id="2926617"/>
    <lineage>
        <taxon>Bacteria</taxon>
        <taxon>Pseudomonadati</taxon>
        <taxon>Pseudomonadota</taxon>
        <taxon>Gammaproteobacteria</taxon>
        <taxon>Cellvibrionales</taxon>
        <taxon>Microbulbiferaceae</taxon>
        <taxon>Microbulbifer</taxon>
    </lineage>
</organism>
<reference evidence="2" key="1">
    <citation type="journal article" date="2022" name="Arch. Microbiol.">
        <title>Microbulbifer okhotskensis sp. nov., isolated from a deep bottom sediment of the Okhotsk Sea.</title>
        <authorList>
            <person name="Romanenko L."/>
            <person name="Kurilenko V."/>
            <person name="Otstavnykh N."/>
            <person name="Velansky P."/>
            <person name="Isaeva M."/>
            <person name="Mikhailov V."/>
        </authorList>
    </citation>
    <scope>NUCLEOTIDE SEQUENCE</scope>
    <source>
        <strain evidence="2">OS29</strain>
    </source>
</reference>
<keyword evidence="3" id="KW-1185">Reference proteome</keyword>
<dbReference type="GO" id="GO:0004029">
    <property type="term" value="F:aldehyde dehydrogenase (NAD+) activity"/>
    <property type="evidence" value="ECO:0007669"/>
    <property type="project" value="TreeGrafter"/>
</dbReference>
<comment type="caution">
    <text evidence="2">The sequence shown here is derived from an EMBL/GenBank/DDBJ whole genome shotgun (WGS) entry which is preliminary data.</text>
</comment>